<evidence type="ECO:0000313" key="1">
    <source>
        <dbReference type="EMBL" id="GFO00568.1"/>
    </source>
</evidence>
<accession>A0AAV4A1S5</accession>
<gene>
    <name evidence="1" type="ORF">PoB_002707300</name>
</gene>
<dbReference type="AlphaFoldDB" id="A0AAV4A1S5"/>
<dbReference type="Proteomes" id="UP000735302">
    <property type="component" value="Unassembled WGS sequence"/>
</dbReference>
<sequence length="97" mass="11139">MVSHAQVRELYSKVQCEKDKTKTAFKKLTTARFCHETLHFQTSDARYVHKIKYPYKKLDYSVGDRHDTSQCQSLAFSSSALIELREPVAGLRLEVSG</sequence>
<name>A0AAV4A1S5_9GAST</name>
<keyword evidence="2" id="KW-1185">Reference proteome</keyword>
<organism evidence="1 2">
    <name type="scientific">Plakobranchus ocellatus</name>
    <dbReference type="NCBI Taxonomy" id="259542"/>
    <lineage>
        <taxon>Eukaryota</taxon>
        <taxon>Metazoa</taxon>
        <taxon>Spiralia</taxon>
        <taxon>Lophotrochozoa</taxon>
        <taxon>Mollusca</taxon>
        <taxon>Gastropoda</taxon>
        <taxon>Heterobranchia</taxon>
        <taxon>Euthyneura</taxon>
        <taxon>Panpulmonata</taxon>
        <taxon>Sacoglossa</taxon>
        <taxon>Placobranchoidea</taxon>
        <taxon>Plakobranchidae</taxon>
        <taxon>Plakobranchus</taxon>
    </lineage>
</organism>
<reference evidence="1 2" key="1">
    <citation type="journal article" date="2021" name="Elife">
        <title>Chloroplast acquisition without the gene transfer in kleptoplastic sea slugs, Plakobranchus ocellatus.</title>
        <authorList>
            <person name="Maeda T."/>
            <person name="Takahashi S."/>
            <person name="Yoshida T."/>
            <person name="Shimamura S."/>
            <person name="Takaki Y."/>
            <person name="Nagai Y."/>
            <person name="Toyoda A."/>
            <person name="Suzuki Y."/>
            <person name="Arimoto A."/>
            <person name="Ishii H."/>
            <person name="Satoh N."/>
            <person name="Nishiyama T."/>
            <person name="Hasebe M."/>
            <person name="Maruyama T."/>
            <person name="Minagawa J."/>
            <person name="Obokata J."/>
            <person name="Shigenobu S."/>
        </authorList>
    </citation>
    <scope>NUCLEOTIDE SEQUENCE [LARGE SCALE GENOMIC DNA]</scope>
</reference>
<dbReference type="EMBL" id="BLXT01003136">
    <property type="protein sequence ID" value="GFO00568.1"/>
    <property type="molecule type" value="Genomic_DNA"/>
</dbReference>
<proteinExistence type="predicted"/>
<protein>
    <submittedName>
        <fullName evidence="1">Uncharacterized protein</fullName>
    </submittedName>
</protein>
<evidence type="ECO:0000313" key="2">
    <source>
        <dbReference type="Proteomes" id="UP000735302"/>
    </source>
</evidence>
<comment type="caution">
    <text evidence="1">The sequence shown here is derived from an EMBL/GenBank/DDBJ whole genome shotgun (WGS) entry which is preliminary data.</text>
</comment>